<dbReference type="EMBL" id="UOFR01000043">
    <property type="protein sequence ID" value="VAW97050.1"/>
    <property type="molecule type" value="Genomic_DNA"/>
</dbReference>
<sequence length="130" mass="14589">MGILYYHQISNIGLLLAGLLLATPVTAEMNYNMGKHQASNDAGQVSELMQDIGDHMVMMAGDLGYGTLNMQQQKNMAEHIRNMAIMMVELSQMNEQGVISDKKRHKGIKNMRTQMDKMMKEVSVGAMKPW</sequence>
<proteinExistence type="predicted"/>
<evidence type="ECO:0000313" key="1">
    <source>
        <dbReference type="EMBL" id="VAW97050.1"/>
    </source>
</evidence>
<dbReference type="AlphaFoldDB" id="A0A3B1A665"/>
<gene>
    <name evidence="1" type="ORF">MNBD_GAMMA21-833</name>
</gene>
<organism evidence="1">
    <name type="scientific">hydrothermal vent metagenome</name>
    <dbReference type="NCBI Taxonomy" id="652676"/>
    <lineage>
        <taxon>unclassified sequences</taxon>
        <taxon>metagenomes</taxon>
        <taxon>ecological metagenomes</taxon>
    </lineage>
</organism>
<reference evidence="1" key="1">
    <citation type="submission" date="2018-06" db="EMBL/GenBank/DDBJ databases">
        <authorList>
            <person name="Zhirakovskaya E."/>
        </authorList>
    </citation>
    <scope>NUCLEOTIDE SEQUENCE</scope>
</reference>
<accession>A0A3B1A665</accession>
<protein>
    <submittedName>
        <fullName evidence="1">Uncharacterized protein</fullName>
    </submittedName>
</protein>
<name>A0A3B1A665_9ZZZZ</name>